<dbReference type="CDD" id="cd06261">
    <property type="entry name" value="TM_PBP2"/>
    <property type="match status" value="1"/>
</dbReference>
<dbReference type="InterPro" id="IPR035906">
    <property type="entry name" value="MetI-like_sf"/>
</dbReference>
<feature type="transmembrane region" description="Helical" evidence="5">
    <location>
        <begin position="515"/>
        <end position="538"/>
    </location>
</feature>
<feature type="domain" description="ABC transmembrane type-1" evidence="6">
    <location>
        <begin position="323"/>
        <end position="534"/>
    </location>
</feature>
<dbReference type="CDD" id="cd13653">
    <property type="entry name" value="PBP2_phosphate_like_1"/>
    <property type="match status" value="1"/>
</dbReference>
<evidence type="ECO:0000256" key="3">
    <source>
        <dbReference type="ARBA" id="ARBA00022989"/>
    </source>
</evidence>
<keyword evidence="8" id="KW-1185">Reference proteome</keyword>
<reference evidence="7" key="2">
    <citation type="journal article" date="2021" name="Genome Biol. Evol.">
        <title>Developing a high-quality reference genome for a parasitic bivalve with doubly uniparental inheritance (Bivalvia: Unionida).</title>
        <authorList>
            <person name="Smith C.H."/>
        </authorList>
    </citation>
    <scope>NUCLEOTIDE SEQUENCE</scope>
    <source>
        <strain evidence="7">CHS0354</strain>
        <tissue evidence="7">Mantle</tissue>
    </source>
</reference>
<dbReference type="AlphaFoldDB" id="A0AAE0T6P2"/>
<comment type="caution">
    <text evidence="7">The sequence shown here is derived from an EMBL/GenBank/DDBJ whole genome shotgun (WGS) entry which is preliminary data.</text>
</comment>
<evidence type="ECO:0000256" key="2">
    <source>
        <dbReference type="ARBA" id="ARBA00022692"/>
    </source>
</evidence>
<keyword evidence="2 5" id="KW-0812">Transmembrane</keyword>
<dbReference type="InterPro" id="IPR024370">
    <property type="entry name" value="PBP_domain"/>
</dbReference>
<protein>
    <recommendedName>
        <fullName evidence="6">ABC transmembrane type-1 domain-containing protein</fullName>
    </recommendedName>
</protein>
<dbReference type="PROSITE" id="PS50928">
    <property type="entry name" value="ABC_TM1"/>
    <property type="match status" value="1"/>
</dbReference>
<sequence>MRWAKKKTVTIKGSDTMVLIGQRWAEKYMQAFPTETIQINGGGSGTGFAALLNGSTDICQASRPIKDKERQGIKDKFQYEVTEIPVLKDGIAIYVHSSNPIQSITMNQLEAIYTGGIKNWKELGGADNQILVYGRENSSGTYEFFKEHVLLGKDFANYVQTLSGTAAILNSVSKDKFSIGYGGVAYASGDQSEIKLLPVKGREENSQPMLPTSENVEKNTYPISRDLYFYIVGKPSEKVQKFVDWVLSEEGQAHAAENLSRRIITGVASVAIFAIAFIFIFIFSEAKEVFFNSNVRGEVFATIGSDNWQPVSDRPKYGILPLLIGTLKTTFIAMLIAIPISVLAAIYSACIAPSHIREILKPAIELLAGIPSVVIGFFALAVIATVVQNITGATFRLNAFVGGIAISLTAIPIIFTLSEEALTAVPKSLWEASYALGATRWESIIKIAVPTSLSGIFAGILLGMGRAIGETLIVIMATGNASINSWSFFDSTRTLTATIGAEMADVVYGSTHYQMLFFIGVILFLFTFALKAVSEFIIKEKFEKKNT</sequence>
<dbReference type="SUPFAM" id="SSF161098">
    <property type="entry name" value="MetI-like"/>
    <property type="match status" value="1"/>
</dbReference>
<dbReference type="Gene3D" id="1.10.3720.10">
    <property type="entry name" value="MetI-like"/>
    <property type="match status" value="1"/>
</dbReference>
<dbReference type="GO" id="GO:0006817">
    <property type="term" value="P:phosphate ion transport"/>
    <property type="evidence" value="ECO:0007669"/>
    <property type="project" value="InterPro"/>
</dbReference>
<dbReference type="NCBIfam" id="TIGR02136">
    <property type="entry name" value="ptsS_2"/>
    <property type="match status" value="1"/>
</dbReference>
<proteinExistence type="predicted"/>
<dbReference type="EMBL" id="JAEAOA010000085">
    <property type="protein sequence ID" value="KAK3604812.1"/>
    <property type="molecule type" value="Genomic_DNA"/>
</dbReference>
<evidence type="ECO:0000256" key="5">
    <source>
        <dbReference type="SAM" id="Phobius"/>
    </source>
</evidence>
<dbReference type="PANTHER" id="PTHR42727">
    <property type="entry name" value="PHOSPHATE TRANSPORT SYSTEM PERMEASE PROTEIN"/>
    <property type="match status" value="1"/>
</dbReference>
<dbReference type="NCBIfam" id="TIGR02138">
    <property type="entry name" value="phosphate_pstC"/>
    <property type="match status" value="1"/>
</dbReference>
<dbReference type="InterPro" id="IPR000515">
    <property type="entry name" value="MetI-like"/>
</dbReference>
<evidence type="ECO:0000259" key="6">
    <source>
        <dbReference type="PROSITE" id="PS50928"/>
    </source>
</evidence>
<keyword evidence="4 5" id="KW-0472">Membrane</keyword>
<dbReference type="SUPFAM" id="SSF53850">
    <property type="entry name" value="Periplasmic binding protein-like II"/>
    <property type="match status" value="1"/>
</dbReference>
<dbReference type="Pfam" id="PF00528">
    <property type="entry name" value="BPD_transp_1"/>
    <property type="match status" value="1"/>
</dbReference>
<dbReference type="PANTHER" id="PTHR42727:SF1">
    <property type="entry name" value="PHOSPHATE TRANSPORT SYSTEM PERMEASE"/>
    <property type="match status" value="1"/>
</dbReference>
<dbReference type="Proteomes" id="UP001195483">
    <property type="component" value="Unassembled WGS sequence"/>
</dbReference>
<feature type="transmembrane region" description="Helical" evidence="5">
    <location>
        <begin position="364"/>
        <end position="387"/>
    </location>
</feature>
<keyword evidence="3 5" id="KW-1133">Transmembrane helix</keyword>
<organism evidence="7 8">
    <name type="scientific">Potamilus streckersoni</name>
    <dbReference type="NCBI Taxonomy" id="2493646"/>
    <lineage>
        <taxon>Eukaryota</taxon>
        <taxon>Metazoa</taxon>
        <taxon>Spiralia</taxon>
        <taxon>Lophotrochozoa</taxon>
        <taxon>Mollusca</taxon>
        <taxon>Bivalvia</taxon>
        <taxon>Autobranchia</taxon>
        <taxon>Heteroconchia</taxon>
        <taxon>Palaeoheterodonta</taxon>
        <taxon>Unionida</taxon>
        <taxon>Unionoidea</taxon>
        <taxon>Unionidae</taxon>
        <taxon>Ambleminae</taxon>
        <taxon>Lampsilini</taxon>
        <taxon>Potamilus</taxon>
    </lineage>
</organism>
<reference evidence="7" key="1">
    <citation type="journal article" date="2021" name="Genome Biol. Evol.">
        <title>A High-Quality Reference Genome for a Parasitic Bivalve with Doubly Uniparental Inheritance (Bivalvia: Unionida).</title>
        <authorList>
            <person name="Smith C.H."/>
        </authorList>
    </citation>
    <scope>NUCLEOTIDE SEQUENCE</scope>
    <source>
        <strain evidence="7">CHS0354</strain>
    </source>
</reference>
<feature type="transmembrane region" description="Helical" evidence="5">
    <location>
        <begin position="263"/>
        <end position="283"/>
    </location>
</feature>
<dbReference type="InterPro" id="IPR011862">
    <property type="entry name" value="Phos-bd"/>
</dbReference>
<dbReference type="GO" id="GO:0016020">
    <property type="term" value="C:membrane"/>
    <property type="evidence" value="ECO:0007669"/>
    <property type="project" value="UniProtKB-SubCell"/>
</dbReference>
<feature type="transmembrane region" description="Helical" evidence="5">
    <location>
        <begin position="447"/>
        <end position="468"/>
    </location>
</feature>
<dbReference type="GO" id="GO:0042301">
    <property type="term" value="F:phosphate ion binding"/>
    <property type="evidence" value="ECO:0007669"/>
    <property type="project" value="InterPro"/>
</dbReference>
<dbReference type="GO" id="GO:0005315">
    <property type="term" value="F:phosphate transmembrane transporter activity"/>
    <property type="evidence" value="ECO:0007669"/>
    <property type="project" value="InterPro"/>
</dbReference>
<feature type="transmembrane region" description="Helical" evidence="5">
    <location>
        <begin position="331"/>
        <end position="352"/>
    </location>
</feature>
<evidence type="ECO:0000313" key="8">
    <source>
        <dbReference type="Proteomes" id="UP001195483"/>
    </source>
</evidence>
<feature type="transmembrane region" description="Helical" evidence="5">
    <location>
        <begin position="399"/>
        <end position="417"/>
    </location>
</feature>
<name>A0AAE0T6P2_9BIVA</name>
<dbReference type="InterPro" id="IPR011864">
    <property type="entry name" value="Phosphate_PstC"/>
</dbReference>
<reference evidence="7" key="3">
    <citation type="submission" date="2023-05" db="EMBL/GenBank/DDBJ databases">
        <authorList>
            <person name="Smith C.H."/>
        </authorList>
    </citation>
    <scope>NUCLEOTIDE SEQUENCE</scope>
    <source>
        <strain evidence="7">CHS0354</strain>
        <tissue evidence="7">Mantle</tissue>
    </source>
</reference>
<evidence type="ECO:0000256" key="1">
    <source>
        <dbReference type="ARBA" id="ARBA00004141"/>
    </source>
</evidence>
<comment type="subcellular location">
    <subcellularLocation>
        <location evidence="1">Membrane</location>
        <topology evidence="1">Multi-pass membrane protein</topology>
    </subcellularLocation>
</comment>
<evidence type="ECO:0000256" key="4">
    <source>
        <dbReference type="ARBA" id="ARBA00023136"/>
    </source>
</evidence>
<accession>A0AAE0T6P2</accession>
<evidence type="ECO:0000313" key="7">
    <source>
        <dbReference type="EMBL" id="KAK3604812.1"/>
    </source>
</evidence>
<dbReference type="Pfam" id="PF12849">
    <property type="entry name" value="PBP_like_2"/>
    <property type="match status" value="1"/>
</dbReference>
<gene>
    <name evidence="7" type="ORF">CHS0354_000474</name>
</gene>
<dbReference type="Gene3D" id="3.40.190.10">
    <property type="entry name" value="Periplasmic binding protein-like II"/>
    <property type="match status" value="2"/>
</dbReference>